<protein>
    <recommendedName>
        <fullName evidence="12">Riboflavin biosynthesis protein RibD</fullName>
    </recommendedName>
    <domain>
        <recommendedName>
            <fullName evidence="12">Diaminohydroxyphosphoribosylaminopyrimidine deaminase</fullName>
            <shortName evidence="12">DRAP deaminase</shortName>
            <ecNumber evidence="12">3.5.4.26</ecNumber>
        </recommendedName>
        <alternativeName>
            <fullName evidence="12">Riboflavin-specific deaminase</fullName>
        </alternativeName>
    </domain>
    <domain>
        <recommendedName>
            <fullName evidence="12">5-amino-6-(5-phosphoribosylamino)uracil reductase</fullName>
            <ecNumber evidence="12">1.1.1.193</ecNumber>
        </recommendedName>
        <alternativeName>
            <fullName evidence="12">HTP reductase</fullName>
        </alternativeName>
    </domain>
</protein>
<keyword evidence="8 12" id="KW-0862">Zinc</keyword>
<accession>A0ABT2D354</accession>
<keyword evidence="12 14" id="KW-0378">Hydrolase</keyword>
<dbReference type="EMBL" id="JANUGU010000009">
    <property type="protein sequence ID" value="MCS0660674.1"/>
    <property type="molecule type" value="Genomic_DNA"/>
</dbReference>
<comment type="cofactor">
    <cofactor evidence="12">
        <name>Zn(2+)</name>
        <dbReference type="ChEBI" id="CHEBI:29105"/>
    </cofactor>
    <text evidence="12">Binds 1 zinc ion.</text>
</comment>
<dbReference type="SUPFAM" id="SSF53927">
    <property type="entry name" value="Cytidine deaminase-like"/>
    <property type="match status" value="1"/>
</dbReference>
<dbReference type="PANTHER" id="PTHR38011">
    <property type="entry name" value="DIHYDROFOLATE REDUCTASE FAMILY PROTEIN (AFU_ORTHOLOGUE AFUA_8G06820)"/>
    <property type="match status" value="1"/>
</dbReference>
<comment type="pathway">
    <text evidence="2 12">Cofactor biosynthesis; riboflavin biosynthesis; 5-amino-6-(D-ribitylamino)uracil from GTP: step 2/4.</text>
</comment>
<evidence type="ECO:0000256" key="1">
    <source>
        <dbReference type="ARBA" id="ARBA00002151"/>
    </source>
</evidence>
<dbReference type="Proteomes" id="UP001204621">
    <property type="component" value="Unassembled WGS sequence"/>
</dbReference>
<dbReference type="GO" id="GO:0008703">
    <property type="term" value="F:5-amino-6-(5-phosphoribosylamino)uracil reductase activity"/>
    <property type="evidence" value="ECO:0007669"/>
    <property type="project" value="UniProtKB-EC"/>
</dbReference>
<evidence type="ECO:0000313" key="15">
    <source>
        <dbReference type="Proteomes" id="UP001204621"/>
    </source>
</evidence>
<gene>
    <name evidence="14" type="primary">ribD</name>
    <name evidence="14" type="ORF">NX778_21600</name>
</gene>
<dbReference type="Pfam" id="PF00383">
    <property type="entry name" value="dCMP_cyt_deam_1"/>
    <property type="match status" value="1"/>
</dbReference>
<evidence type="ECO:0000256" key="2">
    <source>
        <dbReference type="ARBA" id="ARBA00004882"/>
    </source>
</evidence>
<dbReference type="SUPFAM" id="SSF53597">
    <property type="entry name" value="Dihydrofolate reductase-like"/>
    <property type="match status" value="1"/>
</dbReference>
<comment type="pathway">
    <text evidence="3 12">Cofactor biosynthesis; riboflavin biosynthesis; 5-amino-6-(D-ribitylamino)uracil from GTP: step 3/4.</text>
</comment>
<comment type="caution">
    <text evidence="14">The sequence shown here is derived from an EMBL/GenBank/DDBJ whole genome shotgun (WGS) entry which is preliminary data.</text>
</comment>
<sequence>MQIHDDTEGMALALEWAAKGMYITSPNPRIGCVIVRDGEVIGAGHTQPPGQAHAEIQAMRDAEARGNDVRGATAYVTLEPCSHHGRTPPCSDALVRAGLGRVVASMVDPNPLVAGRGLDKIRAAGIEVTAGVLADEAYEMNIGFFQRMRTGKPWVRLKTAASLDGTTALASGESQWITGPEARADGHAWRARADAILTGIGTVREDDPQLTVRGIDTPRQPRRIIVDSKLDISLDMRILQGEHCWIVAAVPNEEKEAALRAAGHKVILLPNAHGKVDLPALMLELGRREINELHVEAGAKLNASLIREGCVDELLVYLAPSLIGPGLGMFALPPLERLADKRELRFHHISQVGADVRILARFNRTKEES</sequence>
<keyword evidence="7 12" id="KW-0479">Metal-binding</keyword>
<dbReference type="NCBIfam" id="TIGR00326">
    <property type="entry name" value="eubact_ribD"/>
    <property type="match status" value="1"/>
</dbReference>
<comment type="similarity">
    <text evidence="4 12">In the N-terminal section; belongs to the cytidine and deoxycytidylate deaminase family.</text>
</comment>
<name>A0ABT2D354_9BURK</name>
<dbReference type="EC" id="1.1.1.193" evidence="12"/>
<dbReference type="Gene3D" id="3.40.430.10">
    <property type="entry name" value="Dihydrofolate Reductase, subunit A"/>
    <property type="match status" value="1"/>
</dbReference>
<evidence type="ECO:0000256" key="4">
    <source>
        <dbReference type="ARBA" id="ARBA00005259"/>
    </source>
</evidence>
<comment type="catalytic activity">
    <reaction evidence="12">
        <text>2,5-diamino-6-hydroxy-4-(5-phosphoribosylamino)-pyrimidine + H2O + H(+) = 5-amino-6-(5-phospho-D-ribosylamino)uracil + NH4(+)</text>
        <dbReference type="Rhea" id="RHEA:21868"/>
        <dbReference type="ChEBI" id="CHEBI:15377"/>
        <dbReference type="ChEBI" id="CHEBI:15378"/>
        <dbReference type="ChEBI" id="CHEBI:28938"/>
        <dbReference type="ChEBI" id="CHEBI:58453"/>
        <dbReference type="ChEBI" id="CHEBI:58614"/>
        <dbReference type="EC" id="3.5.4.26"/>
    </reaction>
</comment>
<comment type="function">
    <text evidence="1 12">Converts 2,5-diamino-6-(ribosylamino)-4(3h)-pyrimidinone 5'-phosphate into 5-amino-6-(ribosylamino)-2,4(1h,3h)-pyrimidinedione 5'-phosphate.</text>
</comment>
<dbReference type="CDD" id="cd01284">
    <property type="entry name" value="Riboflavin_deaminase-reductase"/>
    <property type="match status" value="1"/>
</dbReference>
<evidence type="ECO:0000256" key="3">
    <source>
        <dbReference type="ARBA" id="ARBA00004910"/>
    </source>
</evidence>
<feature type="domain" description="CMP/dCMP-type deaminase" evidence="13">
    <location>
        <begin position="4"/>
        <end position="129"/>
    </location>
</feature>
<keyword evidence="15" id="KW-1185">Reference proteome</keyword>
<evidence type="ECO:0000256" key="7">
    <source>
        <dbReference type="ARBA" id="ARBA00022723"/>
    </source>
</evidence>
<evidence type="ECO:0000313" key="14">
    <source>
        <dbReference type="EMBL" id="MCS0660674.1"/>
    </source>
</evidence>
<keyword evidence="10 12" id="KW-0560">Oxidoreductase</keyword>
<dbReference type="InterPro" id="IPR011549">
    <property type="entry name" value="RibD_C"/>
</dbReference>
<keyword evidence="6 12" id="KW-0686">Riboflavin biosynthesis</keyword>
<dbReference type="NCBIfam" id="TIGR00227">
    <property type="entry name" value="ribD_Cterm"/>
    <property type="match status" value="1"/>
</dbReference>
<comment type="catalytic activity">
    <reaction evidence="12">
        <text>5-amino-6-(5-phospho-D-ribitylamino)uracil + NADP(+) = 5-amino-6-(5-phospho-D-ribosylamino)uracil + NADPH + H(+)</text>
        <dbReference type="Rhea" id="RHEA:17845"/>
        <dbReference type="ChEBI" id="CHEBI:15378"/>
        <dbReference type="ChEBI" id="CHEBI:57783"/>
        <dbReference type="ChEBI" id="CHEBI:58349"/>
        <dbReference type="ChEBI" id="CHEBI:58421"/>
        <dbReference type="ChEBI" id="CHEBI:58453"/>
        <dbReference type="EC" id="1.1.1.193"/>
    </reaction>
</comment>
<dbReference type="PROSITE" id="PS00903">
    <property type="entry name" value="CYT_DCMP_DEAMINASES_1"/>
    <property type="match status" value="1"/>
</dbReference>
<dbReference type="InterPro" id="IPR002734">
    <property type="entry name" value="RibDG_C"/>
</dbReference>
<evidence type="ECO:0000256" key="8">
    <source>
        <dbReference type="ARBA" id="ARBA00022833"/>
    </source>
</evidence>
<dbReference type="InterPro" id="IPR016192">
    <property type="entry name" value="APOBEC/CMP_deaminase_Zn-bd"/>
</dbReference>
<dbReference type="Pfam" id="PF01872">
    <property type="entry name" value="RibD_C"/>
    <property type="match status" value="1"/>
</dbReference>
<evidence type="ECO:0000256" key="6">
    <source>
        <dbReference type="ARBA" id="ARBA00022619"/>
    </source>
</evidence>
<dbReference type="GO" id="GO:0008835">
    <property type="term" value="F:diaminohydroxyphosphoribosylaminopyrimidine deaminase activity"/>
    <property type="evidence" value="ECO:0007669"/>
    <property type="project" value="UniProtKB-EC"/>
</dbReference>
<dbReference type="InterPro" id="IPR016193">
    <property type="entry name" value="Cytidine_deaminase-like"/>
</dbReference>
<dbReference type="InterPro" id="IPR004794">
    <property type="entry name" value="Eubact_RibD"/>
</dbReference>
<dbReference type="PROSITE" id="PS51747">
    <property type="entry name" value="CYT_DCMP_DEAMINASES_2"/>
    <property type="match status" value="1"/>
</dbReference>
<dbReference type="InterPro" id="IPR002125">
    <property type="entry name" value="CMP_dCMP_dom"/>
</dbReference>
<evidence type="ECO:0000256" key="10">
    <source>
        <dbReference type="ARBA" id="ARBA00023002"/>
    </source>
</evidence>
<dbReference type="InterPro" id="IPR050765">
    <property type="entry name" value="Riboflavin_Biosynth_HTPR"/>
</dbReference>
<organism evidence="14 15">
    <name type="scientific">Massilia terrae</name>
    <dbReference type="NCBI Taxonomy" id="1811224"/>
    <lineage>
        <taxon>Bacteria</taxon>
        <taxon>Pseudomonadati</taxon>
        <taxon>Pseudomonadota</taxon>
        <taxon>Betaproteobacteria</taxon>
        <taxon>Burkholderiales</taxon>
        <taxon>Oxalobacteraceae</taxon>
        <taxon>Telluria group</taxon>
        <taxon>Massilia</taxon>
    </lineage>
</organism>
<evidence type="ECO:0000256" key="9">
    <source>
        <dbReference type="ARBA" id="ARBA00022857"/>
    </source>
</evidence>
<evidence type="ECO:0000259" key="13">
    <source>
        <dbReference type="PROSITE" id="PS51747"/>
    </source>
</evidence>
<evidence type="ECO:0000256" key="5">
    <source>
        <dbReference type="ARBA" id="ARBA00007417"/>
    </source>
</evidence>
<comment type="similarity">
    <text evidence="5 12">In the C-terminal section; belongs to the HTP reductase family.</text>
</comment>
<dbReference type="PANTHER" id="PTHR38011:SF7">
    <property type="entry name" value="2,5-DIAMINO-6-RIBOSYLAMINO-4(3H)-PYRIMIDINONE 5'-PHOSPHATE REDUCTASE"/>
    <property type="match status" value="1"/>
</dbReference>
<evidence type="ECO:0000256" key="11">
    <source>
        <dbReference type="ARBA" id="ARBA00023268"/>
    </source>
</evidence>
<dbReference type="Gene3D" id="3.40.140.10">
    <property type="entry name" value="Cytidine Deaminase, domain 2"/>
    <property type="match status" value="1"/>
</dbReference>
<reference evidence="14 15" key="1">
    <citation type="submission" date="2022-08" db="EMBL/GenBank/DDBJ databases">
        <title>Reclassification of Massilia species as members of the genera Telluria, Duganella, Pseudoduganella, Mokoshia gen. nov. and Zemynaea gen. nov. using orthogonal and non-orthogonal genome-based approaches.</title>
        <authorList>
            <person name="Bowman J.P."/>
        </authorList>
    </citation>
    <scope>NUCLEOTIDE SEQUENCE [LARGE SCALE GENOMIC DNA]</scope>
    <source>
        <strain evidence="14 15">JCM 31606</strain>
    </source>
</reference>
<dbReference type="EC" id="3.5.4.26" evidence="12"/>
<dbReference type="PIRSF" id="PIRSF006769">
    <property type="entry name" value="RibD"/>
    <property type="match status" value="1"/>
</dbReference>
<proteinExistence type="inferred from homology"/>
<dbReference type="InterPro" id="IPR024072">
    <property type="entry name" value="DHFR-like_dom_sf"/>
</dbReference>
<keyword evidence="11" id="KW-0511">Multifunctional enzyme</keyword>
<keyword evidence="9 12" id="KW-0521">NADP</keyword>
<evidence type="ECO:0000256" key="12">
    <source>
        <dbReference type="PIRNR" id="PIRNR006769"/>
    </source>
</evidence>